<accession>A0A0D2DTT4</accession>
<dbReference type="AlphaFoldDB" id="A0A0D2DTT4"/>
<proteinExistence type="predicted"/>
<evidence type="ECO:0000313" key="2">
    <source>
        <dbReference type="Proteomes" id="UP000053029"/>
    </source>
</evidence>
<name>A0A0D2DTT4_9EURO</name>
<reference evidence="1 2" key="1">
    <citation type="submission" date="2015-01" db="EMBL/GenBank/DDBJ databases">
        <title>The Genome Sequence of Fonsecaea pedrosoi CBS 271.37.</title>
        <authorList>
            <consortium name="The Broad Institute Genomics Platform"/>
            <person name="Cuomo C."/>
            <person name="de Hoog S."/>
            <person name="Gorbushina A."/>
            <person name="Stielow B."/>
            <person name="Teixiera M."/>
            <person name="Abouelleil A."/>
            <person name="Chapman S.B."/>
            <person name="Priest M."/>
            <person name="Young S.K."/>
            <person name="Wortman J."/>
            <person name="Nusbaum C."/>
            <person name="Birren B."/>
        </authorList>
    </citation>
    <scope>NUCLEOTIDE SEQUENCE [LARGE SCALE GENOMIC DNA]</scope>
    <source>
        <strain evidence="1 2">CBS 271.37</strain>
    </source>
</reference>
<dbReference type="EMBL" id="KN846971">
    <property type="protein sequence ID" value="KIW81211.1"/>
    <property type="molecule type" value="Genomic_DNA"/>
</dbReference>
<dbReference type="OrthoDB" id="4137658at2759"/>
<organism evidence="1 2">
    <name type="scientific">Fonsecaea pedrosoi CBS 271.37</name>
    <dbReference type="NCBI Taxonomy" id="1442368"/>
    <lineage>
        <taxon>Eukaryota</taxon>
        <taxon>Fungi</taxon>
        <taxon>Dikarya</taxon>
        <taxon>Ascomycota</taxon>
        <taxon>Pezizomycotina</taxon>
        <taxon>Eurotiomycetes</taxon>
        <taxon>Chaetothyriomycetidae</taxon>
        <taxon>Chaetothyriales</taxon>
        <taxon>Herpotrichiellaceae</taxon>
        <taxon>Fonsecaea</taxon>
    </lineage>
</organism>
<gene>
    <name evidence="1" type="ORF">Z517_04236</name>
</gene>
<protein>
    <submittedName>
        <fullName evidence="1">Uncharacterized protein</fullName>
    </submittedName>
</protein>
<keyword evidence="2" id="KW-1185">Reference proteome</keyword>
<dbReference type="RefSeq" id="XP_013285019.1">
    <property type="nucleotide sequence ID" value="XM_013429565.1"/>
</dbReference>
<dbReference type="GeneID" id="25303726"/>
<dbReference type="HOGENOM" id="CLU_392317_0_0_1"/>
<sequence>MSTQQKLDFARDFLSEEEHRTIRTLTQILSWTQRLAEGGKAHVNFSASIRSEAAEAQQNSQHKLLNSFLRSVDGGGAEAIAILPGGFTGRGLTLFAGGAQRSLEGNAQADLREPTVSNGERCRVGFTRYTVPPDFVQDPLPSLLDLLEKHGGDVPPALTVQLTLTLLKQAPRQIGQEAQHKAWEDFTVFMTCVGQKRLQERFDFGARARNFYAVFRLRYEDEDEDEEIPASFADAVDKLTGPQANEERFNGVAPLPKGNGPELKTFLRKLELISKADHKQSESSEYNAPRFFYEALCTLLRGIEKVLDRAKLCQPPWAGQASNDRAAFSKAIHALEGIMRFLWAFVARFREQIRLTLKWVARICELKDDAHRGSEPGIKQACPYLEGEHVVTLKEIENGRTWDWSNACLQWLQLLLSQQDAARDIHMWAPSRTWRSKSLRQVVPLAKVHTIEFKVAPWDRGSRDLCNVRQELEELEWHSETSRRALTLWLERNGHGDLDEAEFAGTVHCETMLLTLHALTLPWVFGRTCPSPETISQCLRSRDIVVSPQVVSKLQAGRDMLGVSRRCCPGCRAVVLAIRNLQSFRRRVTPPPFHGVWLPMALPPWTPRRIGLKLLVQLRHEIRYRGRLAFKALTPEEQEVLNRNHVPEVIFPSEIPELPVDWRSSESDSESEPEA</sequence>
<dbReference type="VEuPathDB" id="FungiDB:Z517_04236"/>
<evidence type="ECO:0000313" key="1">
    <source>
        <dbReference type="EMBL" id="KIW81211.1"/>
    </source>
</evidence>
<dbReference type="Proteomes" id="UP000053029">
    <property type="component" value="Unassembled WGS sequence"/>
</dbReference>
<dbReference type="STRING" id="1442368.A0A0D2DTT4"/>